<evidence type="ECO:0000256" key="3">
    <source>
        <dbReference type="PIRSR" id="PIRSR000077-1"/>
    </source>
</evidence>
<feature type="domain" description="Thioredoxin" evidence="5">
    <location>
        <begin position="1"/>
        <end position="105"/>
    </location>
</feature>
<feature type="site" description="Contributes to redox potential value" evidence="3">
    <location>
        <position position="32"/>
    </location>
</feature>
<dbReference type="InterPro" id="IPR036249">
    <property type="entry name" value="Thioredoxin-like_sf"/>
</dbReference>
<feature type="site" description="Contributes to redox potential value" evidence="3">
    <location>
        <position position="33"/>
    </location>
</feature>
<dbReference type="PRINTS" id="PR00421">
    <property type="entry name" value="THIOREDOXIN"/>
</dbReference>
<dbReference type="PIRSF" id="PIRSF000077">
    <property type="entry name" value="Thioredoxin"/>
    <property type="match status" value="1"/>
</dbReference>
<dbReference type="AlphaFoldDB" id="A0A0G4FSW4"/>
<name>A0A0G4FSW4_9ALVE</name>
<dbReference type="EMBL" id="CDMZ01000606">
    <property type="protein sequence ID" value="CEM17766.1"/>
    <property type="molecule type" value="Genomic_DNA"/>
</dbReference>
<protein>
    <recommendedName>
        <fullName evidence="2">Thioredoxin</fullName>
    </recommendedName>
</protein>
<keyword evidence="4" id="KW-0676">Redox-active center</keyword>
<feature type="active site" description="Nucleophile" evidence="3">
    <location>
        <position position="34"/>
    </location>
</feature>
<dbReference type="GO" id="GO:0015035">
    <property type="term" value="F:protein-disulfide reductase activity"/>
    <property type="evidence" value="ECO:0007669"/>
    <property type="project" value="InterPro"/>
</dbReference>
<reference evidence="6" key="1">
    <citation type="submission" date="2014-11" db="EMBL/GenBank/DDBJ databases">
        <authorList>
            <person name="Otto D Thomas"/>
            <person name="Naeem Raeece"/>
        </authorList>
    </citation>
    <scope>NUCLEOTIDE SEQUENCE</scope>
</reference>
<evidence type="ECO:0000256" key="2">
    <source>
        <dbReference type="PIRNR" id="PIRNR000077"/>
    </source>
</evidence>
<dbReference type="VEuPathDB" id="CryptoDB:Cvel_3709"/>
<feature type="active site" description="Nucleophile" evidence="3">
    <location>
        <position position="31"/>
    </location>
</feature>
<gene>
    <name evidence="6" type="ORF">Cvel_3709</name>
</gene>
<dbReference type="Gene3D" id="3.40.30.10">
    <property type="entry name" value="Glutaredoxin"/>
    <property type="match status" value="1"/>
</dbReference>
<dbReference type="InterPro" id="IPR013766">
    <property type="entry name" value="Thioredoxin_domain"/>
</dbReference>
<dbReference type="CDD" id="cd02947">
    <property type="entry name" value="TRX_family"/>
    <property type="match status" value="1"/>
</dbReference>
<proteinExistence type="inferred from homology"/>
<evidence type="ECO:0000259" key="5">
    <source>
        <dbReference type="PROSITE" id="PS51352"/>
    </source>
</evidence>
<sequence>MPVKDVSSVEEFRGFKSDAKLCCVDFYAHWCGPCRMMKAAVEELSSKYPQVAFVRVNVEDMSELSDLEGVTAMPTFVFYKNSKRLDEFTGASAATLEATLLKLTS</sequence>
<dbReference type="PhylomeDB" id="A0A0G4FSW4"/>
<feature type="site" description="Deprotonates C-terminal active site Cys" evidence="3">
    <location>
        <position position="25"/>
    </location>
</feature>
<evidence type="ECO:0000256" key="1">
    <source>
        <dbReference type="ARBA" id="ARBA00023157"/>
    </source>
</evidence>
<dbReference type="PANTHER" id="PTHR46115">
    <property type="entry name" value="THIOREDOXIN-LIKE PROTEIN 1"/>
    <property type="match status" value="1"/>
</dbReference>
<comment type="similarity">
    <text evidence="2">Belongs to the thioredoxin family.</text>
</comment>
<dbReference type="InterPro" id="IPR005746">
    <property type="entry name" value="Thioredoxin"/>
</dbReference>
<accession>A0A0G4FSW4</accession>
<evidence type="ECO:0000256" key="4">
    <source>
        <dbReference type="PIRSR" id="PIRSR000077-4"/>
    </source>
</evidence>
<feature type="disulfide bond" description="Redox-active" evidence="4">
    <location>
        <begin position="31"/>
        <end position="34"/>
    </location>
</feature>
<evidence type="ECO:0000313" key="6">
    <source>
        <dbReference type="EMBL" id="CEM17766.1"/>
    </source>
</evidence>
<organism evidence="6">
    <name type="scientific">Chromera velia CCMP2878</name>
    <dbReference type="NCBI Taxonomy" id="1169474"/>
    <lineage>
        <taxon>Eukaryota</taxon>
        <taxon>Sar</taxon>
        <taxon>Alveolata</taxon>
        <taxon>Colpodellida</taxon>
        <taxon>Chromeraceae</taxon>
        <taxon>Chromera</taxon>
    </lineage>
</organism>
<keyword evidence="1 4" id="KW-1015">Disulfide bond</keyword>
<dbReference type="SUPFAM" id="SSF52833">
    <property type="entry name" value="Thioredoxin-like"/>
    <property type="match status" value="1"/>
</dbReference>
<dbReference type="Pfam" id="PF00085">
    <property type="entry name" value="Thioredoxin"/>
    <property type="match status" value="1"/>
</dbReference>
<dbReference type="PROSITE" id="PS51352">
    <property type="entry name" value="THIOREDOXIN_2"/>
    <property type="match status" value="1"/>
</dbReference>